<dbReference type="EMBL" id="CALOZG010000085">
    <property type="protein sequence ID" value="CAH4037242.1"/>
    <property type="molecule type" value="Genomic_DNA"/>
</dbReference>
<name>A0A9P0XJZ5_PIEBR</name>
<keyword evidence="3" id="KW-1185">Reference proteome</keyword>
<dbReference type="AlphaFoldDB" id="A0A9P0XJZ5"/>
<proteinExistence type="predicted"/>
<evidence type="ECO:0000256" key="1">
    <source>
        <dbReference type="SAM" id="MobiDB-lite"/>
    </source>
</evidence>
<feature type="region of interest" description="Disordered" evidence="1">
    <location>
        <begin position="89"/>
        <end position="115"/>
    </location>
</feature>
<comment type="caution">
    <text evidence="2">The sequence shown here is derived from an EMBL/GenBank/DDBJ whole genome shotgun (WGS) entry which is preliminary data.</text>
</comment>
<organism evidence="2 3">
    <name type="scientific">Pieris brassicae</name>
    <name type="common">White butterfly</name>
    <name type="synonym">Large white butterfly</name>
    <dbReference type="NCBI Taxonomy" id="7116"/>
    <lineage>
        <taxon>Eukaryota</taxon>
        <taxon>Metazoa</taxon>
        <taxon>Ecdysozoa</taxon>
        <taxon>Arthropoda</taxon>
        <taxon>Hexapoda</taxon>
        <taxon>Insecta</taxon>
        <taxon>Pterygota</taxon>
        <taxon>Neoptera</taxon>
        <taxon>Endopterygota</taxon>
        <taxon>Lepidoptera</taxon>
        <taxon>Glossata</taxon>
        <taxon>Ditrysia</taxon>
        <taxon>Papilionoidea</taxon>
        <taxon>Pieridae</taxon>
        <taxon>Pierinae</taxon>
        <taxon>Pieris</taxon>
    </lineage>
</organism>
<evidence type="ECO:0000313" key="3">
    <source>
        <dbReference type="Proteomes" id="UP001152562"/>
    </source>
</evidence>
<dbReference type="Proteomes" id="UP001152562">
    <property type="component" value="Unassembled WGS sequence"/>
</dbReference>
<feature type="compositionally biased region" description="Low complexity" evidence="1">
    <location>
        <begin position="49"/>
        <end position="62"/>
    </location>
</feature>
<accession>A0A9P0XJZ5</accession>
<reference evidence="2" key="1">
    <citation type="submission" date="2022-05" db="EMBL/GenBank/DDBJ databases">
        <authorList>
            <person name="Okamura Y."/>
        </authorList>
    </citation>
    <scope>NUCLEOTIDE SEQUENCE</scope>
</reference>
<gene>
    <name evidence="2" type="ORF">PIBRA_LOCUS12947</name>
</gene>
<evidence type="ECO:0000313" key="2">
    <source>
        <dbReference type="EMBL" id="CAH4037242.1"/>
    </source>
</evidence>
<protein>
    <submittedName>
        <fullName evidence="2">Uncharacterized protein</fullName>
    </submittedName>
</protein>
<sequence>MIERGENVFALARSWRVGERTGGAGRSAVERGVVGSGRRERCGRRAVRALRPPLLQRLQPAPTRAAHSRGPAGGLRAVRPLLQDAALPAPAHACPTSAKDQTAAAAPPSPRAPLT</sequence>
<feature type="region of interest" description="Disordered" evidence="1">
    <location>
        <begin position="20"/>
        <end position="74"/>
    </location>
</feature>